<gene>
    <name evidence="1" type="ORF">EVA_13643</name>
</gene>
<comment type="caution">
    <text evidence="1">The sequence shown here is derived from an EMBL/GenBank/DDBJ whole genome shotgun (WGS) entry which is preliminary data.</text>
</comment>
<dbReference type="AlphaFoldDB" id="J9CE42"/>
<accession>J9CE42</accession>
<name>J9CE42_9ZZZZ</name>
<organism evidence="1">
    <name type="scientific">gut metagenome</name>
    <dbReference type="NCBI Taxonomy" id="749906"/>
    <lineage>
        <taxon>unclassified sequences</taxon>
        <taxon>metagenomes</taxon>
        <taxon>organismal metagenomes</taxon>
    </lineage>
</organism>
<protein>
    <submittedName>
        <fullName evidence="1">Uncharacterized protein</fullName>
    </submittedName>
</protein>
<reference evidence="1" key="1">
    <citation type="journal article" date="2012" name="PLoS ONE">
        <title>Gene sets for utilization of primary and secondary nutrition supplies in the distal gut of endangered iberian lynx.</title>
        <authorList>
            <person name="Alcaide M."/>
            <person name="Messina E."/>
            <person name="Richter M."/>
            <person name="Bargiela R."/>
            <person name="Peplies J."/>
            <person name="Huws S.A."/>
            <person name="Newbold C.J."/>
            <person name="Golyshin P.N."/>
            <person name="Simon M.A."/>
            <person name="Lopez G."/>
            <person name="Yakimov M.M."/>
            <person name="Ferrer M."/>
        </authorList>
    </citation>
    <scope>NUCLEOTIDE SEQUENCE</scope>
</reference>
<sequence length="38" mass="4024">MVDCNIVCSDALLEVVELQVGAAPVPIDILCMQGRGHN</sequence>
<proteinExistence type="predicted"/>
<evidence type="ECO:0000313" key="1">
    <source>
        <dbReference type="EMBL" id="EJW98250.1"/>
    </source>
</evidence>
<dbReference type="EMBL" id="AMCI01004355">
    <property type="protein sequence ID" value="EJW98250.1"/>
    <property type="molecule type" value="Genomic_DNA"/>
</dbReference>